<evidence type="ECO:0000313" key="11">
    <source>
        <dbReference type="Proteomes" id="UP000306954"/>
    </source>
</evidence>
<comment type="caution">
    <text evidence="9">The sequence shown here is derived from an EMBL/GenBank/DDBJ whole genome shotgun (WGS) entry which is preliminary data.</text>
</comment>
<dbReference type="AlphaFoldDB" id="A0A4T0HUJ5"/>
<gene>
    <name evidence="10" type="ORF">E3P86_00750</name>
    <name evidence="9" type="ORF">E3P90_00052</name>
</gene>
<dbReference type="InterPro" id="IPR036877">
    <property type="entry name" value="SUI1_dom_sf"/>
</dbReference>
<keyword evidence="7" id="KW-0812">Transmembrane</keyword>
<keyword evidence="4" id="KW-0963">Cytoplasm</keyword>
<dbReference type="Pfam" id="PF21023">
    <property type="entry name" value="DENR_N"/>
    <property type="match status" value="1"/>
</dbReference>
<reference evidence="11 12" key="1">
    <citation type="submission" date="2019-03" db="EMBL/GenBank/DDBJ databases">
        <title>Sequencing 23 genomes of Wallemia ichthyophaga.</title>
        <authorList>
            <person name="Gostincar C."/>
        </authorList>
    </citation>
    <scope>NUCLEOTIDE SEQUENCE [LARGE SCALE GENOMIC DNA]</scope>
    <source>
        <strain evidence="10 12">EXF-6200</strain>
        <strain evidence="9 11">EXF-8621</strain>
    </source>
</reference>
<comment type="subcellular location">
    <subcellularLocation>
        <location evidence="4">Cytoplasm</location>
    </subcellularLocation>
</comment>
<evidence type="ECO:0000256" key="1">
    <source>
        <dbReference type="ARBA" id="ARBA00007514"/>
    </source>
</evidence>
<proteinExistence type="inferred from homology"/>
<name>A0A4T0HUJ5_WALIC</name>
<evidence type="ECO:0000256" key="4">
    <source>
        <dbReference type="RuleBase" id="RU361273"/>
    </source>
</evidence>
<evidence type="ECO:0000256" key="5">
    <source>
        <dbReference type="SAM" id="Coils"/>
    </source>
</evidence>
<dbReference type="InterPro" id="IPR001950">
    <property type="entry name" value="SUI1"/>
</dbReference>
<dbReference type="CDD" id="cd11607">
    <property type="entry name" value="DENR_C"/>
    <property type="match status" value="1"/>
</dbReference>
<evidence type="ECO:0000256" key="7">
    <source>
        <dbReference type="SAM" id="Phobius"/>
    </source>
</evidence>
<feature type="coiled-coil region" evidence="5">
    <location>
        <begin position="125"/>
        <end position="165"/>
    </location>
</feature>
<comment type="similarity">
    <text evidence="1 4">Belongs to the DENR family.</text>
</comment>
<dbReference type="CDD" id="cd22903">
    <property type="entry name" value="NI9M"/>
    <property type="match status" value="1"/>
</dbReference>
<dbReference type="EMBL" id="SPOI01000018">
    <property type="protein sequence ID" value="TIB40287.1"/>
    <property type="molecule type" value="Genomic_DNA"/>
</dbReference>
<dbReference type="Gene3D" id="3.30.780.10">
    <property type="entry name" value="SUI1-like domain"/>
    <property type="match status" value="1"/>
</dbReference>
<evidence type="ECO:0000259" key="8">
    <source>
        <dbReference type="PROSITE" id="PS50296"/>
    </source>
</evidence>
<accession>A0A4T0HUJ5</accession>
<keyword evidence="7" id="KW-1133">Transmembrane helix</keyword>
<dbReference type="GO" id="GO:0002188">
    <property type="term" value="P:translation reinitiation"/>
    <property type="evidence" value="ECO:0007669"/>
    <property type="project" value="TreeGrafter"/>
</dbReference>
<evidence type="ECO:0000313" key="12">
    <source>
        <dbReference type="Proteomes" id="UP000310689"/>
    </source>
</evidence>
<dbReference type="PANTHER" id="PTHR12789">
    <property type="entry name" value="DENSITY-REGULATED PROTEIN HOMOLOG"/>
    <property type="match status" value="1"/>
</dbReference>
<evidence type="ECO:0000256" key="6">
    <source>
        <dbReference type="SAM" id="MobiDB-lite"/>
    </source>
</evidence>
<feature type="transmembrane region" description="Helical" evidence="7">
    <location>
        <begin position="21"/>
        <end position="39"/>
    </location>
</feature>
<keyword evidence="4" id="KW-0689">Ribosomal protein</keyword>
<feature type="region of interest" description="Disordered" evidence="6">
    <location>
        <begin position="252"/>
        <end position="272"/>
    </location>
</feature>
<dbReference type="InterPro" id="IPR039961">
    <property type="entry name" value="Nuo9.5"/>
</dbReference>
<dbReference type="Proteomes" id="UP000306954">
    <property type="component" value="Unassembled WGS sequence"/>
</dbReference>
<dbReference type="InterPro" id="IPR048517">
    <property type="entry name" value="DENR_N"/>
</dbReference>
<dbReference type="PANTHER" id="PTHR12789:SF0">
    <property type="entry name" value="DENSITY-REGULATED PROTEIN"/>
    <property type="match status" value="1"/>
</dbReference>
<keyword evidence="4" id="KW-0687">Ribonucleoprotein</keyword>
<dbReference type="OrthoDB" id="277199at2759"/>
<dbReference type="GO" id="GO:0005840">
    <property type="term" value="C:ribosome"/>
    <property type="evidence" value="ECO:0007669"/>
    <property type="project" value="UniProtKB-KW"/>
</dbReference>
<dbReference type="NCBIfam" id="TIGR01159">
    <property type="entry name" value="DRP1"/>
    <property type="match status" value="1"/>
</dbReference>
<sequence>MSSTVFRPFRFLHRMAHEQPVYLWSFGIGLAGPVMVLVVPEIRKSFFNWKPADRLPTSYPLPNHPSIMTDLASPSTSQAPQPVHVFYCGICQFPVEYCEFSNSFKRCKQWLEDEHPDVYADLYSADALKEKMGSLSLEAEQKLEQDVAKNEARAEKKALKEIEQKKSSKITIIREERTKRKVTTHIQNLDAFNVDLKPAAKLLAQKFATGSSVTKNPQGKDEIVVQGDVTDEVEDMLHARQKVLSTLPEKVKVVKEDKKKKKNTEEDQQQQE</sequence>
<dbReference type="GO" id="GO:0003729">
    <property type="term" value="F:mRNA binding"/>
    <property type="evidence" value="ECO:0007669"/>
    <property type="project" value="TreeGrafter"/>
</dbReference>
<dbReference type="InterPro" id="IPR046447">
    <property type="entry name" value="DENR_C"/>
</dbReference>
<comment type="subunit">
    <text evidence="2 4">Interacts with the 40S ribosomal subunit.</text>
</comment>
<keyword evidence="7" id="KW-0472">Membrane</keyword>
<dbReference type="GO" id="GO:0005737">
    <property type="term" value="C:cytoplasm"/>
    <property type="evidence" value="ECO:0007669"/>
    <property type="project" value="UniProtKB-SubCell"/>
</dbReference>
<feature type="domain" description="SUI1" evidence="8">
    <location>
        <begin position="170"/>
        <end position="241"/>
    </location>
</feature>
<dbReference type="PROSITE" id="PS50296">
    <property type="entry name" value="SUI1"/>
    <property type="match status" value="1"/>
</dbReference>
<dbReference type="EMBL" id="SPOF01000001">
    <property type="protein sequence ID" value="TIB17405.1"/>
    <property type="molecule type" value="Genomic_DNA"/>
</dbReference>
<organism evidence="9 11">
    <name type="scientific">Wallemia ichthyophaga</name>
    <dbReference type="NCBI Taxonomy" id="245174"/>
    <lineage>
        <taxon>Eukaryota</taxon>
        <taxon>Fungi</taxon>
        <taxon>Dikarya</taxon>
        <taxon>Basidiomycota</taxon>
        <taxon>Wallemiomycotina</taxon>
        <taxon>Wallemiomycetes</taxon>
        <taxon>Wallemiales</taxon>
        <taxon>Wallemiaceae</taxon>
        <taxon>Wallemia</taxon>
    </lineage>
</organism>
<evidence type="ECO:0000256" key="3">
    <source>
        <dbReference type="ARBA" id="ARBA00020058"/>
    </source>
</evidence>
<dbReference type="Proteomes" id="UP000310689">
    <property type="component" value="Unassembled WGS sequence"/>
</dbReference>
<dbReference type="GO" id="GO:0001731">
    <property type="term" value="P:formation of translation preinitiation complex"/>
    <property type="evidence" value="ECO:0007669"/>
    <property type="project" value="TreeGrafter"/>
</dbReference>
<comment type="domain">
    <text evidence="4">The SUI1 domain may be involved in RNA binding.</text>
</comment>
<keyword evidence="5" id="KW-0175">Coiled coil</keyword>
<evidence type="ECO:0000313" key="9">
    <source>
        <dbReference type="EMBL" id="TIB17405.1"/>
    </source>
</evidence>
<dbReference type="InterPro" id="IPR050318">
    <property type="entry name" value="DENR/SUI1_TIF"/>
</dbReference>
<protein>
    <recommendedName>
        <fullName evidence="3 4">Translation machinery-associated protein 22</fullName>
    </recommendedName>
</protein>
<dbReference type="GO" id="GO:1990904">
    <property type="term" value="C:ribonucleoprotein complex"/>
    <property type="evidence" value="ECO:0007669"/>
    <property type="project" value="UniProtKB-KW"/>
</dbReference>
<dbReference type="GO" id="GO:0003743">
    <property type="term" value="F:translation initiation factor activity"/>
    <property type="evidence" value="ECO:0007669"/>
    <property type="project" value="InterPro"/>
</dbReference>
<dbReference type="Pfam" id="PF01253">
    <property type="entry name" value="SUI1"/>
    <property type="match status" value="1"/>
</dbReference>
<dbReference type="InterPro" id="IPR005873">
    <property type="entry name" value="DENR_eukaryotes"/>
</dbReference>
<evidence type="ECO:0000256" key="2">
    <source>
        <dbReference type="ARBA" id="ARBA00011742"/>
    </source>
</evidence>
<evidence type="ECO:0000313" key="10">
    <source>
        <dbReference type="EMBL" id="TIB40287.1"/>
    </source>
</evidence>
<dbReference type="SUPFAM" id="SSF55159">
    <property type="entry name" value="eIF1-like"/>
    <property type="match status" value="1"/>
</dbReference>